<keyword evidence="2" id="KW-1185">Reference proteome</keyword>
<reference evidence="1" key="1">
    <citation type="submission" date="2022-09" db="EMBL/GenBank/DDBJ databases">
        <title>A Global Phylogenomic Analysis of the Shiitake Genus Lentinula.</title>
        <authorList>
            <consortium name="DOE Joint Genome Institute"/>
            <person name="Sierra-Patev S."/>
            <person name="Min B."/>
            <person name="Naranjo-Ortiz M."/>
            <person name="Looney B."/>
            <person name="Konkel Z."/>
            <person name="Slot J.C."/>
            <person name="Sakamoto Y."/>
            <person name="Steenwyk J.L."/>
            <person name="Rokas A."/>
            <person name="Carro J."/>
            <person name="Camarero S."/>
            <person name="Ferreira P."/>
            <person name="Molpeceres G."/>
            <person name="Ruiz-Duenas F.J."/>
            <person name="Serrano A."/>
            <person name="Henrissat B."/>
            <person name="Drula E."/>
            <person name="Hughes K.W."/>
            <person name="Mata J.L."/>
            <person name="Ishikawa N.K."/>
            <person name="Vargas-Isla R."/>
            <person name="Ushijima S."/>
            <person name="Smith C.A."/>
            <person name="Ahrendt S."/>
            <person name="Andreopoulos W."/>
            <person name="He G."/>
            <person name="Labutti K."/>
            <person name="Lipzen A."/>
            <person name="Ng V."/>
            <person name="Riley R."/>
            <person name="Sandor L."/>
            <person name="Barry K."/>
            <person name="Martinez A.T."/>
            <person name="Xiao Y."/>
            <person name="Gibbons J.G."/>
            <person name="Terashima K."/>
            <person name="Grigoriev I.V."/>
            <person name="Hibbett D.S."/>
        </authorList>
    </citation>
    <scope>NUCLEOTIDE SEQUENCE</scope>
    <source>
        <strain evidence="1">TMI1499</strain>
    </source>
</reference>
<accession>A0ACC1UEF1</accession>
<comment type="caution">
    <text evidence="1">The sequence shown here is derived from an EMBL/GenBank/DDBJ whole genome shotgun (WGS) entry which is preliminary data.</text>
</comment>
<protein>
    <submittedName>
        <fullName evidence="1">Uncharacterized protein</fullName>
    </submittedName>
</protein>
<organism evidence="1 2">
    <name type="scientific">Lentinula aff. lateritia</name>
    <dbReference type="NCBI Taxonomy" id="2804960"/>
    <lineage>
        <taxon>Eukaryota</taxon>
        <taxon>Fungi</taxon>
        <taxon>Dikarya</taxon>
        <taxon>Basidiomycota</taxon>
        <taxon>Agaricomycotina</taxon>
        <taxon>Agaricomycetes</taxon>
        <taxon>Agaricomycetidae</taxon>
        <taxon>Agaricales</taxon>
        <taxon>Marasmiineae</taxon>
        <taxon>Omphalotaceae</taxon>
        <taxon>Lentinula</taxon>
    </lineage>
</organism>
<evidence type="ECO:0000313" key="2">
    <source>
        <dbReference type="Proteomes" id="UP001163835"/>
    </source>
</evidence>
<proteinExistence type="predicted"/>
<dbReference type="EMBL" id="MU794954">
    <property type="protein sequence ID" value="KAJ3815161.1"/>
    <property type="molecule type" value="Genomic_DNA"/>
</dbReference>
<name>A0ACC1UEF1_9AGAR</name>
<dbReference type="Proteomes" id="UP001163835">
    <property type="component" value="Unassembled WGS sequence"/>
</dbReference>
<feature type="non-terminal residue" evidence="1">
    <location>
        <position position="82"/>
    </location>
</feature>
<evidence type="ECO:0000313" key="1">
    <source>
        <dbReference type="EMBL" id="KAJ3815161.1"/>
    </source>
</evidence>
<gene>
    <name evidence="1" type="ORF">F5876DRAFT_10619</name>
</gene>
<feature type="non-terminal residue" evidence="1">
    <location>
        <position position="1"/>
    </location>
</feature>
<sequence length="82" mass="8999">TQDAKESEGVLQEKFAKFWMNNIVEGFKDDLEIIRKDPALTTPKLSMLIDSLSSGAEVFTPSHNGLSNAQDGELTDMDIVLG</sequence>